<name>A0A178MG67_9CHLR</name>
<dbReference type="SUPFAM" id="SSF56235">
    <property type="entry name" value="N-terminal nucleophile aminohydrolases (Ntn hydrolases)"/>
    <property type="match status" value="1"/>
</dbReference>
<dbReference type="Proteomes" id="UP000078287">
    <property type="component" value="Unassembled WGS sequence"/>
</dbReference>
<dbReference type="STRING" id="1707952.A6A03_10745"/>
<feature type="transmembrane region" description="Helical" evidence="6">
    <location>
        <begin position="12"/>
        <end position="31"/>
    </location>
</feature>
<evidence type="ECO:0000256" key="4">
    <source>
        <dbReference type="PIRSR" id="PIRSR001227-1"/>
    </source>
</evidence>
<protein>
    <submittedName>
        <fullName evidence="7">Peptidase S45</fullName>
    </submittedName>
</protein>
<keyword evidence="5" id="KW-0479">Metal-binding</keyword>
<dbReference type="InterPro" id="IPR043147">
    <property type="entry name" value="Penicillin_amidase_A-knob"/>
</dbReference>
<keyword evidence="2" id="KW-0378">Hydrolase</keyword>
<sequence>MTFNPSRLGRAIGITVGAVAALAGVGAIAALRRPLPRINGRAKLPGLRAAVEVRRDRWGVPHIYAENNEDLFCALGYVHAQDRLWQMEMHRRIGHGRLAEIVGPIAIDSDRFIRTLGFSRIARREAALLDDETATLMTAYLRGVNACIEQSGSRLPLEFTILGFQPQPWELADLLVWPKMMSLNLSTNWMQELLQAQIVATVGIERAVALRPRYPEDGPLTVPSGAHYTADLGAAALQLASDAALFTGETETPQGSNAWVAAGKRTTSGRPLLANDPHLNVALPNLWYQVHLEGGDFHVAGATIPATCGVIIGHNQRIAWGVTNARTDNQDLFIEQFDAADPLRYRWRDEWLTAEVVTETIAVKGQAEPVVIDVRITRHGPIIDPVAGTLRGEPTTTGAETTALALRWTALDPSPTLMRSVLKLNRAQNWNEFRAALADWDTPPQNFVYADIDGHIGYCLAGRLPIRRHGDGMLPVPGWSGEYEWEGMIPFEELPSQLDPPSGTIVTANHRITGGEQRNAPIHGFWLNPYRAQRIQELLDAAKQHDVRSFARIQNDLLSVPGKQLVEQVARLSLEPGSEQRIRDILVEWDGQLHAESVAGAIYDGLRYHLLRIVYQELADLFHAPAALGSFSVLPANIYLECALPMVLERMASQPLDQPDEWLGNGRTWGGVLRAALARTAAELSERLGKDPARWQYGKIHSLTLRHPLGSVPALTPLFNRGPWPMGGDLDTVNHCYIPRDIAGMTIYNAPSLRFILDLSDWDASRAILPAGQSGHPASPHYADMTDAWRAGAYHPLLWTRPAVERYTDGVLTLTSEG</sequence>
<comment type="caution">
    <text evidence="7">The sequence shown here is derived from an EMBL/GenBank/DDBJ whole genome shotgun (WGS) entry which is preliminary data.</text>
</comment>
<dbReference type="InterPro" id="IPR023343">
    <property type="entry name" value="Penicillin_amidase_dom1"/>
</dbReference>
<keyword evidence="3" id="KW-0865">Zymogen</keyword>
<gene>
    <name evidence="7" type="ORF">A6A03_10745</name>
</gene>
<dbReference type="Gene3D" id="3.60.20.10">
    <property type="entry name" value="Glutamine Phosphoribosylpyrophosphate, subunit 1, domain 1"/>
    <property type="match status" value="1"/>
</dbReference>
<keyword evidence="6" id="KW-0472">Membrane</keyword>
<comment type="cofactor">
    <cofactor evidence="5">
        <name>Ca(2+)</name>
        <dbReference type="ChEBI" id="CHEBI:29108"/>
    </cofactor>
    <text evidence="5">Binds 1 Ca(2+) ion per dimer.</text>
</comment>
<feature type="binding site" evidence="5">
    <location>
        <position position="328"/>
    </location>
    <ligand>
        <name>Ca(2+)</name>
        <dbReference type="ChEBI" id="CHEBI:29108"/>
    </ligand>
</feature>
<evidence type="ECO:0000313" key="8">
    <source>
        <dbReference type="Proteomes" id="UP000078287"/>
    </source>
</evidence>
<evidence type="ECO:0000256" key="6">
    <source>
        <dbReference type="SAM" id="Phobius"/>
    </source>
</evidence>
<keyword evidence="8" id="KW-1185">Reference proteome</keyword>
<dbReference type="GO" id="GO:0016811">
    <property type="term" value="F:hydrolase activity, acting on carbon-nitrogen (but not peptide) bonds, in linear amides"/>
    <property type="evidence" value="ECO:0007669"/>
    <property type="project" value="InterPro"/>
</dbReference>
<evidence type="ECO:0000256" key="3">
    <source>
        <dbReference type="ARBA" id="ARBA00023145"/>
    </source>
</evidence>
<evidence type="ECO:0000313" key="7">
    <source>
        <dbReference type="EMBL" id="OAN47095.1"/>
    </source>
</evidence>
<dbReference type="PANTHER" id="PTHR34218:SF4">
    <property type="entry name" value="ACYL-HOMOSERINE LACTONE ACYLASE QUIP"/>
    <property type="match status" value="1"/>
</dbReference>
<dbReference type="PIRSF" id="PIRSF001227">
    <property type="entry name" value="Pen_acylase"/>
    <property type="match status" value="1"/>
</dbReference>
<dbReference type="InterPro" id="IPR043146">
    <property type="entry name" value="Penicillin_amidase_N_B-knob"/>
</dbReference>
<dbReference type="GO" id="GO:0017000">
    <property type="term" value="P:antibiotic biosynthetic process"/>
    <property type="evidence" value="ECO:0007669"/>
    <property type="project" value="InterPro"/>
</dbReference>
<keyword evidence="6" id="KW-0812">Transmembrane</keyword>
<dbReference type="Gene3D" id="1.10.1400.10">
    <property type="match status" value="1"/>
</dbReference>
<evidence type="ECO:0000256" key="1">
    <source>
        <dbReference type="ARBA" id="ARBA00006586"/>
    </source>
</evidence>
<evidence type="ECO:0000256" key="5">
    <source>
        <dbReference type="PIRSR" id="PIRSR001227-2"/>
    </source>
</evidence>
<organism evidence="7 8">
    <name type="scientific">Chloroflexus islandicus</name>
    <dbReference type="NCBI Taxonomy" id="1707952"/>
    <lineage>
        <taxon>Bacteria</taxon>
        <taxon>Bacillati</taxon>
        <taxon>Chloroflexota</taxon>
        <taxon>Chloroflexia</taxon>
        <taxon>Chloroflexales</taxon>
        <taxon>Chloroflexineae</taxon>
        <taxon>Chloroflexaceae</taxon>
        <taxon>Chloroflexus</taxon>
    </lineage>
</organism>
<dbReference type="RefSeq" id="WP_066784781.1">
    <property type="nucleotide sequence ID" value="NZ_LWQS01000039.1"/>
</dbReference>
<dbReference type="CDD" id="cd03747">
    <property type="entry name" value="Ntn_PGA_like"/>
    <property type="match status" value="1"/>
</dbReference>
<dbReference type="PANTHER" id="PTHR34218">
    <property type="entry name" value="PEPTIDASE S45 PENICILLIN AMIDASE"/>
    <property type="match status" value="1"/>
</dbReference>
<dbReference type="GO" id="GO:0046872">
    <property type="term" value="F:metal ion binding"/>
    <property type="evidence" value="ECO:0007669"/>
    <property type="project" value="UniProtKB-KW"/>
</dbReference>
<dbReference type="InterPro" id="IPR014395">
    <property type="entry name" value="Pen/GL7ACA/AHL_acylase"/>
</dbReference>
<proteinExistence type="inferred from homology"/>
<keyword evidence="6" id="KW-1133">Transmembrane helix</keyword>
<dbReference type="AlphaFoldDB" id="A0A178MG67"/>
<feature type="binding site" evidence="5">
    <location>
        <position position="192"/>
    </location>
    <ligand>
        <name>Ca(2+)</name>
        <dbReference type="ChEBI" id="CHEBI:29108"/>
    </ligand>
</feature>
<dbReference type="InterPro" id="IPR002692">
    <property type="entry name" value="S45"/>
</dbReference>
<dbReference type="Gene3D" id="2.30.120.10">
    <property type="match status" value="1"/>
</dbReference>
<dbReference type="EMBL" id="LWQS01000039">
    <property type="protein sequence ID" value="OAN47095.1"/>
    <property type="molecule type" value="Genomic_DNA"/>
</dbReference>
<evidence type="ECO:0000256" key="2">
    <source>
        <dbReference type="ARBA" id="ARBA00022801"/>
    </source>
</evidence>
<dbReference type="Pfam" id="PF01804">
    <property type="entry name" value="Penicil_amidase"/>
    <property type="match status" value="1"/>
</dbReference>
<keyword evidence="5" id="KW-0106">Calcium</keyword>
<accession>A0A178MG67</accession>
<comment type="similarity">
    <text evidence="1">Belongs to the peptidase S45 family.</text>
</comment>
<reference evidence="7 8" key="1">
    <citation type="submission" date="2016-04" db="EMBL/GenBank/DDBJ databases">
        <title>Chloroflexus islandicus sp. nov., a thermophilic filamentous anoxygenic phototrophic bacterium from geyser Strokkur (Iceland).</title>
        <authorList>
            <person name="Gaisin V.A."/>
            <person name="Kalashnikov A.M."/>
            <person name="Sukhacheva M.V."/>
            <person name="Grouzdev D.S."/>
            <person name="Ivanov T.M."/>
            <person name="Kuznetsov B."/>
            <person name="Gorlenko V.M."/>
        </authorList>
    </citation>
    <scope>NUCLEOTIDE SEQUENCE [LARGE SCALE GENOMIC DNA]</scope>
    <source>
        <strain evidence="8">isl-2</strain>
    </source>
</reference>
<feature type="binding site" evidence="5">
    <location>
        <position position="331"/>
    </location>
    <ligand>
        <name>Ca(2+)</name>
        <dbReference type="ChEBI" id="CHEBI:29108"/>
    </ligand>
</feature>
<feature type="active site" description="Nucleophile" evidence="4">
    <location>
        <position position="256"/>
    </location>
</feature>
<dbReference type="Gene3D" id="1.10.439.10">
    <property type="entry name" value="Penicillin Amidohydrolase, domain 1"/>
    <property type="match status" value="1"/>
</dbReference>
<dbReference type="InterPro" id="IPR029055">
    <property type="entry name" value="Ntn_hydrolases_N"/>
</dbReference>
<dbReference type="OrthoDB" id="9759796at2"/>